<keyword evidence="4" id="KW-1133">Transmembrane helix</keyword>
<dbReference type="GO" id="GO:0061630">
    <property type="term" value="F:ubiquitin protein ligase activity"/>
    <property type="evidence" value="ECO:0007669"/>
    <property type="project" value="TreeGrafter"/>
</dbReference>
<reference evidence="6 7" key="1">
    <citation type="journal article" date="2016" name="Sci. Rep.">
        <title>The genome sequence of the outbreeding globe artichoke constructed de novo incorporating a phase-aware low-pass sequencing strategy of F1 progeny.</title>
        <authorList>
            <person name="Scaglione D."/>
            <person name="Reyes-Chin-Wo S."/>
            <person name="Acquadro A."/>
            <person name="Froenicke L."/>
            <person name="Portis E."/>
            <person name="Beitel C."/>
            <person name="Tirone M."/>
            <person name="Mauro R."/>
            <person name="Lo Monaco A."/>
            <person name="Mauromicale G."/>
            <person name="Faccioli P."/>
            <person name="Cattivelli L."/>
            <person name="Rieseberg L."/>
            <person name="Michelmore R."/>
            <person name="Lanteri S."/>
        </authorList>
    </citation>
    <scope>NUCLEOTIDE SEQUENCE [LARGE SCALE GENOMIC DNA]</scope>
    <source>
        <strain evidence="6">2C</strain>
    </source>
</reference>
<evidence type="ECO:0000259" key="5">
    <source>
        <dbReference type="Pfam" id="PF16041"/>
    </source>
</evidence>
<evidence type="ECO:0000256" key="3">
    <source>
        <dbReference type="ARBA" id="ARBA00022833"/>
    </source>
</evidence>
<dbReference type="GO" id="GO:0008270">
    <property type="term" value="F:zinc ion binding"/>
    <property type="evidence" value="ECO:0007669"/>
    <property type="project" value="UniProtKB-KW"/>
</dbReference>
<dbReference type="GO" id="GO:0009705">
    <property type="term" value="C:plant-type vacuole membrane"/>
    <property type="evidence" value="ECO:0007669"/>
    <property type="project" value="TreeGrafter"/>
</dbReference>
<protein>
    <recommendedName>
        <fullName evidence="5">E3 ubiquitin-protein ligase APD1-4 middle domain-containing protein</fullName>
    </recommendedName>
</protein>
<keyword evidence="3" id="KW-0862">Zinc</keyword>
<dbReference type="EMBL" id="LEKV01000127">
    <property type="protein sequence ID" value="KVI11434.1"/>
    <property type="molecule type" value="Genomic_DNA"/>
</dbReference>
<dbReference type="GO" id="GO:0016567">
    <property type="term" value="P:protein ubiquitination"/>
    <property type="evidence" value="ECO:0007669"/>
    <property type="project" value="TreeGrafter"/>
</dbReference>
<proteinExistence type="predicted"/>
<evidence type="ECO:0000256" key="2">
    <source>
        <dbReference type="ARBA" id="ARBA00022771"/>
    </source>
</evidence>
<dbReference type="AlphaFoldDB" id="A0A103YLQ6"/>
<evidence type="ECO:0000256" key="4">
    <source>
        <dbReference type="SAM" id="Phobius"/>
    </source>
</evidence>
<dbReference type="Gramene" id="KVI11434">
    <property type="protein sequence ID" value="KVI11434"/>
    <property type="gene ID" value="Ccrd_010156"/>
</dbReference>
<evidence type="ECO:0000313" key="6">
    <source>
        <dbReference type="EMBL" id="KVI11434.1"/>
    </source>
</evidence>
<keyword evidence="4" id="KW-0472">Membrane</keyword>
<dbReference type="PANTHER" id="PTHR46858">
    <property type="entry name" value="OS05G0521000 PROTEIN"/>
    <property type="match status" value="1"/>
</dbReference>
<dbReference type="Pfam" id="PF16041">
    <property type="entry name" value="APD1-4_M"/>
    <property type="match status" value="1"/>
</dbReference>
<name>A0A103YLQ6_CYNCS</name>
<comment type="caution">
    <text evidence="6">The sequence shown here is derived from an EMBL/GenBank/DDBJ whole genome shotgun (WGS) entry which is preliminary data.</text>
</comment>
<accession>A0A103YLQ6</accession>
<dbReference type="PANTHER" id="PTHR46858:SF5">
    <property type="entry name" value="E3 UBIQUITIN-PROTEIN LIGASE APD1-RELATED"/>
    <property type="match status" value="1"/>
</dbReference>
<dbReference type="STRING" id="59895.A0A103YLQ6"/>
<feature type="domain" description="E3 ubiquitin-protein ligase APD1-4 middle" evidence="5">
    <location>
        <begin position="273"/>
        <end position="350"/>
    </location>
</feature>
<feature type="transmembrane region" description="Helical" evidence="4">
    <location>
        <begin position="145"/>
        <end position="171"/>
    </location>
</feature>
<gene>
    <name evidence="6" type="ORF">Ccrd_010156</name>
</gene>
<organism evidence="6 7">
    <name type="scientific">Cynara cardunculus var. scolymus</name>
    <name type="common">Globe artichoke</name>
    <name type="synonym">Cynara scolymus</name>
    <dbReference type="NCBI Taxonomy" id="59895"/>
    <lineage>
        <taxon>Eukaryota</taxon>
        <taxon>Viridiplantae</taxon>
        <taxon>Streptophyta</taxon>
        <taxon>Embryophyta</taxon>
        <taxon>Tracheophyta</taxon>
        <taxon>Spermatophyta</taxon>
        <taxon>Magnoliopsida</taxon>
        <taxon>eudicotyledons</taxon>
        <taxon>Gunneridae</taxon>
        <taxon>Pentapetalae</taxon>
        <taxon>asterids</taxon>
        <taxon>campanulids</taxon>
        <taxon>Asterales</taxon>
        <taxon>Asteraceae</taxon>
        <taxon>Carduoideae</taxon>
        <taxon>Cardueae</taxon>
        <taxon>Carduinae</taxon>
        <taxon>Cynara</taxon>
    </lineage>
</organism>
<sequence>MEDSNQTPLLHQSLNAAATHGVQPTGLPSTVAEYGGIDGIPAKPTIYDCYVDVPASFYPSAGNDSVEEPNIHHLVNQYCDDSVIDDDLTVVDDETVVDDDLAAADDDLNQIFGEQSTWPPLLSHPDRSRLYNLPPRPRNPNELCLWNGVQIITCIILLAILWLIVCLNMVYGVQEIGTLRIGTGCSLLLKPNRFFVKTITVEQLSANNVGAILYGFNNQPPLNVVNSWSDARNASLQANIHKARTDGYGPWLYDQSSPNTTLSWNIVRGNGLIQQNILQSGRYHIAVGNLNSEVVEVQLNMSARAFIYDTSDAYYKCTFAQGPCVTSLLFLEENHAVLTTPQLKQAIAINGMMLLASVHFWVKYGHMVTSSGAAICMYYSENTRGLWWV</sequence>
<dbReference type="InterPro" id="IPR032010">
    <property type="entry name" value="APD1-4_M"/>
</dbReference>
<keyword evidence="2" id="KW-0863">Zinc-finger</keyword>
<keyword evidence="1" id="KW-0479">Metal-binding</keyword>
<dbReference type="Proteomes" id="UP000243975">
    <property type="component" value="Unassembled WGS sequence"/>
</dbReference>
<evidence type="ECO:0000256" key="1">
    <source>
        <dbReference type="ARBA" id="ARBA00022723"/>
    </source>
</evidence>
<evidence type="ECO:0000313" key="7">
    <source>
        <dbReference type="Proteomes" id="UP000243975"/>
    </source>
</evidence>
<keyword evidence="4" id="KW-0812">Transmembrane</keyword>
<dbReference type="GO" id="GO:0005768">
    <property type="term" value="C:endosome"/>
    <property type="evidence" value="ECO:0007669"/>
    <property type="project" value="TreeGrafter"/>
</dbReference>
<keyword evidence="7" id="KW-1185">Reference proteome</keyword>